<sequence length="224" mass="24632">MDFFNSISGLFRIYIERSDYFLEITLEHIKISLIAITFITLIGVPLGVLISRYRRLAPFVISLTNFLYTIPVIAFFGIMVSVIGLGTTNAILALIIYGLLPVVRNTYVGITEVDKSIVEAGKGMGSTRFQLLFNIELPLALPVIIAGLRTMIVMTIAMTAIAAFIGAGGIGTAIWRGITTYNTELLFSGSILVALLAIIADRILEFIEKLVIRKVQGKRLKEET</sequence>
<dbReference type="InterPro" id="IPR051204">
    <property type="entry name" value="ABC_transp_perm/SBD"/>
</dbReference>
<evidence type="ECO:0000256" key="5">
    <source>
        <dbReference type="ARBA" id="ARBA00023136"/>
    </source>
</evidence>
<dbReference type="PROSITE" id="PS50928">
    <property type="entry name" value="ABC_TM1"/>
    <property type="match status" value="1"/>
</dbReference>
<evidence type="ECO:0000256" key="6">
    <source>
        <dbReference type="RuleBase" id="RU363032"/>
    </source>
</evidence>
<keyword evidence="3 6" id="KW-0812">Transmembrane</keyword>
<dbReference type="GO" id="GO:0005886">
    <property type="term" value="C:plasma membrane"/>
    <property type="evidence" value="ECO:0007669"/>
    <property type="project" value="UniProtKB-SubCell"/>
</dbReference>
<feature type="domain" description="ABC transmembrane type-1" evidence="7">
    <location>
        <begin position="25"/>
        <end position="204"/>
    </location>
</feature>
<evidence type="ECO:0000256" key="2">
    <source>
        <dbReference type="ARBA" id="ARBA00022448"/>
    </source>
</evidence>
<name>A0A845R154_9CLOT</name>
<evidence type="ECO:0000256" key="1">
    <source>
        <dbReference type="ARBA" id="ARBA00004141"/>
    </source>
</evidence>
<dbReference type="EMBL" id="QXXA01000012">
    <property type="protein sequence ID" value="NBI07456.1"/>
    <property type="molecule type" value="Genomic_DNA"/>
</dbReference>
<evidence type="ECO:0000256" key="3">
    <source>
        <dbReference type="ARBA" id="ARBA00022692"/>
    </source>
</evidence>
<dbReference type="RefSeq" id="WP_160197913.1">
    <property type="nucleotide sequence ID" value="NZ_QXXA01000012.1"/>
</dbReference>
<dbReference type="Pfam" id="PF00528">
    <property type="entry name" value="BPD_transp_1"/>
    <property type="match status" value="1"/>
</dbReference>
<dbReference type="SUPFAM" id="SSF161098">
    <property type="entry name" value="MetI-like"/>
    <property type="match status" value="1"/>
</dbReference>
<reference evidence="8 9" key="1">
    <citation type="submission" date="2018-08" db="EMBL/GenBank/DDBJ databases">
        <title>Murine metabolic-syndrome-specific gut microbial biobank.</title>
        <authorList>
            <person name="Liu C."/>
        </authorList>
    </citation>
    <scope>NUCLEOTIDE SEQUENCE [LARGE SCALE GENOMIC DNA]</scope>
    <source>
        <strain evidence="8 9">583</strain>
    </source>
</reference>
<protein>
    <submittedName>
        <fullName evidence="8">ABC transporter permease</fullName>
    </submittedName>
</protein>
<dbReference type="PANTHER" id="PTHR30177:SF4">
    <property type="entry name" value="OSMOPROTECTANT IMPORT PERMEASE PROTEIN OSMW"/>
    <property type="match status" value="1"/>
</dbReference>
<accession>A0A845R154</accession>
<keyword evidence="4 6" id="KW-1133">Transmembrane helix</keyword>
<feature type="transmembrane region" description="Helical" evidence="6">
    <location>
        <begin position="185"/>
        <end position="204"/>
    </location>
</feature>
<feature type="transmembrane region" description="Helical" evidence="6">
    <location>
        <begin position="131"/>
        <end position="148"/>
    </location>
</feature>
<dbReference type="PANTHER" id="PTHR30177">
    <property type="entry name" value="GLYCINE BETAINE/L-PROLINE TRANSPORT SYSTEM PERMEASE PROTEIN PROW"/>
    <property type="match status" value="1"/>
</dbReference>
<keyword evidence="9" id="KW-1185">Reference proteome</keyword>
<comment type="subcellular location">
    <subcellularLocation>
        <location evidence="6">Cell membrane</location>
        <topology evidence="6">Multi-pass membrane protein</topology>
    </subcellularLocation>
    <subcellularLocation>
        <location evidence="1">Membrane</location>
        <topology evidence="1">Multi-pass membrane protein</topology>
    </subcellularLocation>
</comment>
<dbReference type="InterPro" id="IPR035906">
    <property type="entry name" value="MetI-like_sf"/>
</dbReference>
<organism evidence="8 9">
    <name type="scientific">Senegalia massiliensis</name>
    <dbReference type="NCBI Taxonomy" id="1720316"/>
    <lineage>
        <taxon>Bacteria</taxon>
        <taxon>Bacillati</taxon>
        <taxon>Bacillota</taxon>
        <taxon>Clostridia</taxon>
        <taxon>Eubacteriales</taxon>
        <taxon>Clostridiaceae</taxon>
        <taxon>Senegalia</taxon>
    </lineage>
</organism>
<evidence type="ECO:0000256" key="4">
    <source>
        <dbReference type="ARBA" id="ARBA00022989"/>
    </source>
</evidence>
<dbReference type="Gene3D" id="1.10.3720.10">
    <property type="entry name" value="MetI-like"/>
    <property type="match status" value="1"/>
</dbReference>
<comment type="similarity">
    <text evidence="6">Belongs to the binding-protein-dependent transport system permease family.</text>
</comment>
<comment type="caution">
    <text evidence="8">The sequence shown here is derived from an EMBL/GenBank/DDBJ whole genome shotgun (WGS) entry which is preliminary data.</text>
</comment>
<evidence type="ECO:0000259" key="7">
    <source>
        <dbReference type="PROSITE" id="PS50928"/>
    </source>
</evidence>
<feature type="transmembrane region" description="Helical" evidence="6">
    <location>
        <begin position="155"/>
        <end position="179"/>
    </location>
</feature>
<dbReference type="AlphaFoldDB" id="A0A845R154"/>
<keyword evidence="5 6" id="KW-0472">Membrane</keyword>
<feature type="transmembrane region" description="Helical" evidence="6">
    <location>
        <begin position="72"/>
        <end position="100"/>
    </location>
</feature>
<dbReference type="OrthoDB" id="9801163at2"/>
<dbReference type="InterPro" id="IPR000515">
    <property type="entry name" value="MetI-like"/>
</dbReference>
<evidence type="ECO:0000313" key="8">
    <source>
        <dbReference type="EMBL" id="NBI07456.1"/>
    </source>
</evidence>
<dbReference type="Proteomes" id="UP000467132">
    <property type="component" value="Unassembled WGS sequence"/>
</dbReference>
<keyword evidence="2 6" id="KW-0813">Transport</keyword>
<dbReference type="GO" id="GO:0055085">
    <property type="term" value="P:transmembrane transport"/>
    <property type="evidence" value="ECO:0007669"/>
    <property type="project" value="InterPro"/>
</dbReference>
<proteinExistence type="inferred from homology"/>
<dbReference type="CDD" id="cd06261">
    <property type="entry name" value="TM_PBP2"/>
    <property type="match status" value="1"/>
</dbReference>
<evidence type="ECO:0000313" key="9">
    <source>
        <dbReference type="Proteomes" id="UP000467132"/>
    </source>
</evidence>
<dbReference type="GO" id="GO:0031460">
    <property type="term" value="P:glycine betaine transport"/>
    <property type="evidence" value="ECO:0007669"/>
    <property type="project" value="TreeGrafter"/>
</dbReference>
<gene>
    <name evidence="8" type="ORF">D3Z33_11405</name>
</gene>
<dbReference type="FunFam" id="1.10.3720.10:FF:000001">
    <property type="entry name" value="Glycine betaine ABC transporter, permease"/>
    <property type="match status" value="1"/>
</dbReference>
<feature type="transmembrane region" description="Helical" evidence="6">
    <location>
        <begin position="31"/>
        <end position="51"/>
    </location>
</feature>